<name>A0A229W1C4_9BIFI</name>
<dbReference type="OrthoDB" id="3240452at2"/>
<dbReference type="RefSeq" id="WP_093959329.1">
    <property type="nucleotide sequence ID" value="NZ_NEWD01000002.1"/>
</dbReference>
<protein>
    <submittedName>
        <fullName evidence="1">Uncharacterized protein</fullName>
    </submittedName>
</protein>
<proteinExistence type="predicted"/>
<gene>
    <name evidence="1" type="ORF">Tam10B_0104</name>
</gene>
<dbReference type="EMBL" id="NEWD01000002">
    <property type="protein sequence ID" value="OXN01662.1"/>
    <property type="molecule type" value="Genomic_DNA"/>
</dbReference>
<sequence>MVTALGVAPDRNGNGVDPLTHRKIIMGRWMTPGVTFGLDVTRRSDLRYDVAEGNAICSRDGMGADGMTEAYWPGGPTPAVAPGDPSNPRYDVIWISAHDVTQGDTDNQVTLNVTSGTPAASPAMPSLPAGAVILGVRLLAAGATSTQNSAAYDSQHYAIPYGATMGRLGYAENTLTIEQNHDDTWYVQCSASTSYMAQDRLVDVVWTGRASADGDAIGSYYLKVQIDGVDKTDGLDEVLVNRIWSRSRVTWTLKLPAGSHTVTILAKCNTNEAKWWWRGVRNVTVWDRAMA</sequence>
<organism evidence="1 2">
    <name type="scientific">Bifidobacterium vansinderenii</name>
    <dbReference type="NCBI Taxonomy" id="1984871"/>
    <lineage>
        <taxon>Bacteria</taxon>
        <taxon>Bacillati</taxon>
        <taxon>Actinomycetota</taxon>
        <taxon>Actinomycetes</taxon>
        <taxon>Bifidobacteriales</taxon>
        <taxon>Bifidobacteriaceae</taxon>
        <taxon>Bifidobacterium</taxon>
    </lineage>
</organism>
<accession>A0A229W1C4</accession>
<dbReference type="Proteomes" id="UP000215433">
    <property type="component" value="Unassembled WGS sequence"/>
</dbReference>
<reference evidence="1 2" key="1">
    <citation type="submission" date="2017-05" db="EMBL/GenBank/DDBJ databases">
        <title>Bifidobacterium vansinderenii sp. nov.</title>
        <authorList>
            <person name="Lugli G.A."/>
            <person name="Duranti S."/>
            <person name="Mangifesta M."/>
        </authorList>
    </citation>
    <scope>NUCLEOTIDE SEQUENCE [LARGE SCALE GENOMIC DNA]</scope>
    <source>
        <strain evidence="1 2">Tam10B</strain>
    </source>
</reference>
<comment type="caution">
    <text evidence="1">The sequence shown here is derived from an EMBL/GenBank/DDBJ whole genome shotgun (WGS) entry which is preliminary data.</text>
</comment>
<dbReference type="AlphaFoldDB" id="A0A229W1C4"/>
<evidence type="ECO:0000313" key="1">
    <source>
        <dbReference type="EMBL" id="OXN01662.1"/>
    </source>
</evidence>
<keyword evidence="2" id="KW-1185">Reference proteome</keyword>
<evidence type="ECO:0000313" key="2">
    <source>
        <dbReference type="Proteomes" id="UP000215433"/>
    </source>
</evidence>